<feature type="domain" description="Calcium-activated potassium channel BK alpha subunit" evidence="13">
    <location>
        <begin position="429"/>
        <end position="522"/>
    </location>
</feature>
<comment type="caution">
    <text evidence="16">The sequence shown here is derived from an EMBL/GenBank/DDBJ whole genome shotgun (WGS) entry which is preliminary data.</text>
</comment>
<dbReference type="SUPFAM" id="SSF81324">
    <property type="entry name" value="Voltage-gated potassium channels"/>
    <property type="match status" value="1"/>
</dbReference>
<evidence type="ECO:0000313" key="17">
    <source>
        <dbReference type="Proteomes" id="UP001201812"/>
    </source>
</evidence>
<feature type="domain" description="RCK N-terminal" evidence="15">
    <location>
        <begin position="297"/>
        <end position="413"/>
    </location>
</feature>
<reference evidence="16" key="1">
    <citation type="submission" date="2022-01" db="EMBL/GenBank/DDBJ databases">
        <title>Genome Sequence Resource for Two Populations of Ditylenchus destructor, the Migratory Endoparasitic Phytonematode.</title>
        <authorList>
            <person name="Zhang H."/>
            <person name="Lin R."/>
            <person name="Xie B."/>
        </authorList>
    </citation>
    <scope>NUCLEOTIDE SEQUENCE</scope>
    <source>
        <strain evidence="16">BazhouSP</strain>
    </source>
</reference>
<feature type="transmembrane region" description="Helical" evidence="12">
    <location>
        <begin position="123"/>
        <end position="148"/>
    </location>
</feature>
<dbReference type="InterPro" id="IPR013099">
    <property type="entry name" value="K_chnl_dom"/>
</dbReference>
<evidence type="ECO:0000256" key="4">
    <source>
        <dbReference type="ARBA" id="ARBA00022692"/>
    </source>
</evidence>
<keyword evidence="17" id="KW-1185">Reference proteome</keyword>
<keyword evidence="3" id="KW-0633">Potassium transport</keyword>
<dbReference type="GO" id="GO:0005886">
    <property type="term" value="C:plasma membrane"/>
    <property type="evidence" value="ECO:0007669"/>
    <property type="project" value="TreeGrafter"/>
</dbReference>
<evidence type="ECO:0000256" key="11">
    <source>
        <dbReference type="ARBA" id="ARBA00034430"/>
    </source>
</evidence>
<dbReference type="AlphaFoldDB" id="A0AAD4R823"/>
<dbReference type="Pfam" id="PF22614">
    <property type="entry name" value="Slo-like_RCK"/>
    <property type="match status" value="2"/>
</dbReference>
<evidence type="ECO:0000256" key="5">
    <source>
        <dbReference type="ARBA" id="ARBA00022826"/>
    </source>
</evidence>
<evidence type="ECO:0000259" key="15">
    <source>
        <dbReference type="Pfam" id="PF22614"/>
    </source>
</evidence>
<dbReference type="FunFam" id="3.40.50.720:FF:000011">
    <property type="entry name" value="Potassium channel subfamily T member 1"/>
    <property type="match status" value="1"/>
</dbReference>
<dbReference type="InterPro" id="IPR003929">
    <property type="entry name" value="K_chnl_BK_asu"/>
</dbReference>
<keyword evidence="5" id="KW-0631">Potassium channel</keyword>
<evidence type="ECO:0000259" key="13">
    <source>
        <dbReference type="Pfam" id="PF03493"/>
    </source>
</evidence>
<evidence type="ECO:0000256" key="10">
    <source>
        <dbReference type="ARBA" id="ARBA00023303"/>
    </source>
</evidence>
<keyword evidence="8" id="KW-0406">Ion transport</keyword>
<proteinExistence type="predicted"/>
<evidence type="ECO:0000256" key="8">
    <source>
        <dbReference type="ARBA" id="ARBA00023065"/>
    </source>
</evidence>
<protein>
    <submittedName>
        <fullName evidence="16">Calcium-activated BK potassium channel alpha subunit domain-containing protein</fullName>
    </submittedName>
</protein>
<keyword evidence="4 12" id="KW-0812">Transmembrane</keyword>
<dbReference type="GO" id="GO:0005228">
    <property type="term" value="F:intracellular sodium-activated potassium channel activity"/>
    <property type="evidence" value="ECO:0007669"/>
    <property type="project" value="TreeGrafter"/>
</dbReference>
<dbReference type="EMBL" id="JAKKPZ010000010">
    <property type="protein sequence ID" value="KAI1716329.1"/>
    <property type="molecule type" value="Genomic_DNA"/>
</dbReference>
<dbReference type="Pfam" id="PF07885">
    <property type="entry name" value="Ion_trans_2"/>
    <property type="match status" value="1"/>
</dbReference>
<accession>A0AAD4R823</accession>
<dbReference type="Proteomes" id="UP001201812">
    <property type="component" value="Unassembled WGS sequence"/>
</dbReference>
<dbReference type="Gene3D" id="1.10.287.70">
    <property type="match status" value="1"/>
</dbReference>
<keyword evidence="10 16" id="KW-0407">Ion channel</keyword>
<evidence type="ECO:0000313" key="16">
    <source>
        <dbReference type="EMBL" id="KAI1716329.1"/>
    </source>
</evidence>
<dbReference type="PANTHER" id="PTHR10027:SF10">
    <property type="entry name" value="SLOWPOKE 2, ISOFORM D"/>
    <property type="match status" value="1"/>
</dbReference>
<feature type="transmembrane region" description="Helical" evidence="12">
    <location>
        <begin position="223"/>
        <end position="241"/>
    </location>
</feature>
<organism evidence="16 17">
    <name type="scientific">Ditylenchus destructor</name>
    <dbReference type="NCBI Taxonomy" id="166010"/>
    <lineage>
        <taxon>Eukaryota</taxon>
        <taxon>Metazoa</taxon>
        <taxon>Ecdysozoa</taxon>
        <taxon>Nematoda</taxon>
        <taxon>Chromadorea</taxon>
        <taxon>Rhabditida</taxon>
        <taxon>Tylenchina</taxon>
        <taxon>Tylenchomorpha</taxon>
        <taxon>Sphaerularioidea</taxon>
        <taxon>Anguinidae</taxon>
        <taxon>Anguininae</taxon>
        <taxon>Ditylenchus</taxon>
    </lineage>
</organism>
<dbReference type="PANTHER" id="PTHR10027">
    <property type="entry name" value="CALCIUM-ACTIVATED POTASSIUM CHANNEL ALPHA CHAIN"/>
    <property type="match status" value="1"/>
</dbReference>
<keyword evidence="7 12" id="KW-1133">Transmembrane helix</keyword>
<dbReference type="Gene3D" id="3.40.50.720">
    <property type="entry name" value="NAD(P)-binding Rossmann-like Domain"/>
    <property type="match status" value="2"/>
</dbReference>
<name>A0AAD4R823_9BILA</name>
<feature type="transmembrane region" description="Helical" evidence="12">
    <location>
        <begin position="194"/>
        <end position="211"/>
    </location>
</feature>
<sequence length="1067" mass="122293">MQTVDGGVSTSFIARVQYEKKLSGKARLQEYFLEDHKSSLRIRQFNLFIKILSCIFYCMRVELGEEGLPDSIKVTYGDKEIPAYEYLLWVNSNEYLWLAQTIVAVVSISETVIIFYLTYKGSILGILLDVHFLLELITSAPLIVTIFVSKWRTILYVPIFLNCWLANAILQDILHNFHRVSQLNHSVLSKRQMVALLSVLFSLIFTGTCGMEHLQRAGYRRFNLFNSLYFVMVTFSTVGYGDWYPDVWMSRLYVVVLIIVAFLVLPSKIEALGQTWLEREKSVYDYTKGFSHEEGIHVVVTITHLEPDFIQDFLNEFFAHPKHQGYLVVLLSPCDLDNRMKMLLRIPLWSHRIVYVRGSALKDEDLERAHMTTAKACFILSSRHAKDKNASDEQTILRSWAIRDFAHNVPQYVQVFGEEAKMHIRNAAAVICEEEFKYCLLANNCISPAISTFVTLLMYTSRGEEGQNSSEGWQRLYGFHSGNEIYDIEACKSRFFGPYIGKTFTEASFNAHQRYGVCLIGLKIGTKDSRILLNPGRTYLIQPTDWLYYIALTNEESLKEFQRKQRQSSRITSSFTSEDIDKKPQEYPMLCFKQNKRKPSTKVTPRGSPRDGFNDLLQSNSLLCQQSRDILSPVKESSSSDEEIISTERDRGPCQICSPTDICIAQSTVKTKPPLNSYAMSSNSTACHVLKYPRPLCCLELSKKCEHCPFESATDYNWRNSPLILAIDKISSGINNLLFPLRAFYLPVHSLQPIVFILELDGQLEPCRSFLDMIAHFPDVFWMKGEMSNLDDLLNAGISTAEHLIILKEDTSVEEEHLADCKVIISMQKISGMFPKLKLTTELTHSSNMRFLTPLFDFDEFSLQQSKCEERERKRGSNLAFMFRLPFSSGKVFSAHMIDRLLYQTFLKNYLVDFIKLLLGMDQTSASGYLSFITITEEDLWIRTYGCLYKKLCSSASDIPIGIFRSEKMKNVNSNNALFSAYRSSTAELVSQRMRSLVRYYNCDHANLISYVIINPSPDLTINAGDIIYIIRAPVSENMKDKVSNSEIGLRRSMKLSRQTTLFRSDA</sequence>
<evidence type="ECO:0000256" key="2">
    <source>
        <dbReference type="ARBA" id="ARBA00022448"/>
    </source>
</evidence>
<evidence type="ECO:0000256" key="3">
    <source>
        <dbReference type="ARBA" id="ARBA00022538"/>
    </source>
</evidence>
<feature type="transmembrane region" description="Helical" evidence="12">
    <location>
        <begin position="95"/>
        <end position="117"/>
    </location>
</feature>
<evidence type="ECO:0000256" key="6">
    <source>
        <dbReference type="ARBA" id="ARBA00022958"/>
    </source>
</evidence>
<gene>
    <name evidence="16" type="ORF">DdX_07376</name>
</gene>
<feature type="transmembrane region" description="Helical" evidence="12">
    <location>
        <begin position="155"/>
        <end position="174"/>
    </location>
</feature>
<evidence type="ECO:0000259" key="14">
    <source>
        <dbReference type="Pfam" id="PF07885"/>
    </source>
</evidence>
<keyword evidence="6" id="KW-0630">Potassium</keyword>
<dbReference type="InterPro" id="IPR047871">
    <property type="entry name" value="K_chnl_Slo-like"/>
</dbReference>
<comment type="subcellular location">
    <subcellularLocation>
        <location evidence="1">Membrane</location>
        <topology evidence="1">Multi-pass membrane protein</topology>
    </subcellularLocation>
</comment>
<evidence type="ECO:0000256" key="7">
    <source>
        <dbReference type="ARBA" id="ARBA00022989"/>
    </source>
</evidence>
<keyword evidence="9 12" id="KW-0472">Membrane</keyword>
<feature type="domain" description="RCK N-terminal" evidence="15">
    <location>
        <begin position="724"/>
        <end position="841"/>
    </location>
</feature>
<dbReference type="GO" id="GO:0015271">
    <property type="term" value="F:outward rectifier potassium channel activity"/>
    <property type="evidence" value="ECO:0007669"/>
    <property type="project" value="TreeGrafter"/>
</dbReference>
<dbReference type="InterPro" id="IPR003148">
    <property type="entry name" value="RCK_N"/>
</dbReference>
<comment type="catalytic activity">
    <reaction evidence="11">
        <text>K(+)(in) = K(+)(out)</text>
        <dbReference type="Rhea" id="RHEA:29463"/>
        <dbReference type="ChEBI" id="CHEBI:29103"/>
    </reaction>
</comment>
<dbReference type="Pfam" id="PF03493">
    <property type="entry name" value="BK_channel_a"/>
    <property type="match status" value="1"/>
</dbReference>
<feature type="domain" description="Potassium channel" evidence="14">
    <location>
        <begin position="200"/>
        <end position="266"/>
    </location>
</feature>
<evidence type="ECO:0000256" key="9">
    <source>
        <dbReference type="ARBA" id="ARBA00023136"/>
    </source>
</evidence>
<evidence type="ECO:0000256" key="12">
    <source>
        <dbReference type="SAM" id="Phobius"/>
    </source>
</evidence>
<keyword evidence="2" id="KW-0813">Transport</keyword>
<evidence type="ECO:0000256" key="1">
    <source>
        <dbReference type="ARBA" id="ARBA00004141"/>
    </source>
</evidence>